<dbReference type="EMBL" id="CACRXK020003561">
    <property type="protein sequence ID" value="CAB3999313.1"/>
    <property type="molecule type" value="Genomic_DNA"/>
</dbReference>
<feature type="domain" description="Helicase C-terminal" evidence="8">
    <location>
        <begin position="41"/>
        <end position="187"/>
    </location>
</feature>
<dbReference type="AlphaFoldDB" id="A0A7D9E5Q5"/>
<dbReference type="SUPFAM" id="SSF52540">
    <property type="entry name" value="P-loop containing nucleoside triphosphate hydrolases"/>
    <property type="match status" value="1"/>
</dbReference>
<evidence type="ECO:0000256" key="5">
    <source>
        <dbReference type="ARBA" id="ARBA00034617"/>
    </source>
</evidence>
<dbReference type="PROSITE" id="PS51194">
    <property type="entry name" value="HELICASE_CTER"/>
    <property type="match status" value="1"/>
</dbReference>
<dbReference type="OrthoDB" id="10261556at2759"/>
<reference evidence="9" key="1">
    <citation type="submission" date="2020-04" db="EMBL/GenBank/DDBJ databases">
        <authorList>
            <person name="Alioto T."/>
            <person name="Alioto T."/>
            <person name="Gomez Garrido J."/>
        </authorList>
    </citation>
    <scope>NUCLEOTIDE SEQUENCE</scope>
    <source>
        <strain evidence="9">A484AB</strain>
    </source>
</reference>
<comment type="similarity">
    <text evidence="1">Belongs to the helicase family. RecQ subfamily.</text>
</comment>
<gene>
    <name evidence="9" type="ORF">PACLA_8A058146</name>
</gene>
<keyword evidence="9" id="KW-0378">Hydrolase</keyword>
<dbReference type="InterPro" id="IPR032284">
    <property type="entry name" value="RecQ_Zn-bd"/>
</dbReference>
<dbReference type="InterPro" id="IPR036388">
    <property type="entry name" value="WH-like_DNA-bd_sf"/>
</dbReference>
<dbReference type="Pfam" id="PF00271">
    <property type="entry name" value="Helicase_C"/>
    <property type="match status" value="1"/>
</dbReference>
<dbReference type="GO" id="GO:0003677">
    <property type="term" value="F:DNA binding"/>
    <property type="evidence" value="ECO:0007669"/>
    <property type="project" value="UniProtKB-KW"/>
</dbReference>
<dbReference type="GO" id="GO:0000724">
    <property type="term" value="P:double-strand break repair via homologous recombination"/>
    <property type="evidence" value="ECO:0007669"/>
    <property type="project" value="TreeGrafter"/>
</dbReference>
<dbReference type="GO" id="GO:0005737">
    <property type="term" value="C:cytoplasm"/>
    <property type="evidence" value="ECO:0007669"/>
    <property type="project" value="TreeGrafter"/>
</dbReference>
<evidence type="ECO:0000313" key="10">
    <source>
        <dbReference type="Proteomes" id="UP001152795"/>
    </source>
</evidence>
<dbReference type="SMART" id="SM00490">
    <property type="entry name" value="HELICc"/>
    <property type="match status" value="1"/>
</dbReference>
<comment type="catalytic activity">
    <reaction evidence="5">
        <text>Couples ATP hydrolysis with the unwinding of duplex DNA by translocating in the 3'-5' direction.</text>
        <dbReference type="EC" id="5.6.2.4"/>
    </reaction>
</comment>
<evidence type="ECO:0000256" key="1">
    <source>
        <dbReference type="ARBA" id="ARBA00005446"/>
    </source>
</evidence>
<dbReference type="GO" id="GO:0005694">
    <property type="term" value="C:chromosome"/>
    <property type="evidence" value="ECO:0007669"/>
    <property type="project" value="TreeGrafter"/>
</dbReference>
<evidence type="ECO:0000256" key="7">
    <source>
        <dbReference type="ARBA" id="ARBA00044542"/>
    </source>
</evidence>
<dbReference type="Gene3D" id="1.10.10.10">
    <property type="entry name" value="Winged helix-like DNA-binding domain superfamily/Winged helix DNA-binding domain"/>
    <property type="match status" value="1"/>
</dbReference>
<keyword evidence="4" id="KW-0539">Nucleus</keyword>
<dbReference type="GO" id="GO:0005634">
    <property type="term" value="C:nucleus"/>
    <property type="evidence" value="ECO:0007669"/>
    <property type="project" value="TreeGrafter"/>
</dbReference>
<dbReference type="GO" id="GO:0009378">
    <property type="term" value="F:four-way junction helicase activity"/>
    <property type="evidence" value="ECO:0007669"/>
    <property type="project" value="TreeGrafter"/>
</dbReference>
<dbReference type="Pfam" id="PF16124">
    <property type="entry name" value="RecQ_Zn_bind"/>
    <property type="match status" value="1"/>
</dbReference>
<comment type="caution">
    <text evidence="9">The sequence shown here is derived from an EMBL/GenBank/DDBJ whole genome shotgun (WGS) entry which is preliminary data.</text>
</comment>
<dbReference type="PANTHER" id="PTHR13710">
    <property type="entry name" value="DNA HELICASE RECQ FAMILY MEMBER"/>
    <property type="match status" value="1"/>
</dbReference>
<dbReference type="EC" id="5.6.2.4" evidence="6"/>
<evidence type="ECO:0000256" key="2">
    <source>
        <dbReference type="ARBA" id="ARBA00023125"/>
    </source>
</evidence>
<keyword evidence="9" id="KW-0067">ATP-binding</keyword>
<accession>A0A7D9E5Q5</accession>
<proteinExistence type="inferred from homology"/>
<dbReference type="Proteomes" id="UP001152795">
    <property type="component" value="Unassembled WGS sequence"/>
</dbReference>
<evidence type="ECO:0000313" key="9">
    <source>
        <dbReference type="EMBL" id="CAB3999313.1"/>
    </source>
</evidence>
<name>A0A7D9E5Q5_PARCT</name>
<keyword evidence="2" id="KW-0238">DNA-binding</keyword>
<evidence type="ECO:0000256" key="6">
    <source>
        <dbReference type="ARBA" id="ARBA00034808"/>
    </source>
</evidence>
<organism evidence="9 10">
    <name type="scientific">Paramuricea clavata</name>
    <name type="common">Red gorgonian</name>
    <name type="synonym">Violescent sea-whip</name>
    <dbReference type="NCBI Taxonomy" id="317549"/>
    <lineage>
        <taxon>Eukaryota</taxon>
        <taxon>Metazoa</taxon>
        <taxon>Cnidaria</taxon>
        <taxon>Anthozoa</taxon>
        <taxon>Octocorallia</taxon>
        <taxon>Malacalcyonacea</taxon>
        <taxon>Plexauridae</taxon>
        <taxon>Paramuricea</taxon>
    </lineage>
</organism>
<evidence type="ECO:0000259" key="8">
    <source>
        <dbReference type="PROSITE" id="PS51194"/>
    </source>
</evidence>
<keyword evidence="9" id="KW-0347">Helicase</keyword>
<evidence type="ECO:0000256" key="3">
    <source>
        <dbReference type="ARBA" id="ARBA00023235"/>
    </source>
</evidence>
<keyword evidence="10" id="KW-1185">Reference proteome</keyword>
<dbReference type="InterPro" id="IPR001650">
    <property type="entry name" value="Helicase_C-like"/>
</dbReference>
<sequence length="339" mass="39058">MYKQSPKQDNYYITDETIQVTSSSINLHLQIQPKTDKPKKQIADFINLHCQGQCGIVYCARRKDTVDLAHELKSANINAVFVHGDLNDLERRKHERAWTIGLAQVICATKSFGMGIDRKDVRFVLHMCFPESIEDYYQEIGRAGKDGLPALCTLFFKHEDRSFNLHNILKIEDKDYQEHKYNMMNKMVNYCDSGSSCHHRCILSYFEEVSPECEEHCDICIGDIQSQKDYTIVSQLIIKGLLTILEMQKKVTVFLSQFLLGSSASELKALSLDVAHGFRSAKPYYQQRTGRKQLQRLIYHLIVKGIIKKEIAGTTEKPTIFLNQGNTEKLMDNKEIIFF</sequence>
<protein>
    <recommendedName>
        <fullName evidence="6">DNA 3'-5' helicase</fullName>
        <ecNumber evidence="6">5.6.2.4</ecNumber>
    </recommendedName>
    <alternativeName>
        <fullName evidence="7">DNA 3'-5' helicase BLM</fullName>
    </alternativeName>
</protein>
<evidence type="ECO:0000256" key="4">
    <source>
        <dbReference type="ARBA" id="ARBA00023242"/>
    </source>
</evidence>
<keyword evidence="3" id="KW-0413">Isomerase</keyword>
<dbReference type="Gene3D" id="3.40.50.300">
    <property type="entry name" value="P-loop containing nucleotide triphosphate hydrolases"/>
    <property type="match status" value="1"/>
</dbReference>
<keyword evidence="9" id="KW-0547">Nucleotide-binding</keyword>
<dbReference type="PANTHER" id="PTHR13710:SF153">
    <property type="entry name" value="RECQ-LIKE DNA HELICASE BLM"/>
    <property type="match status" value="1"/>
</dbReference>
<dbReference type="InterPro" id="IPR027417">
    <property type="entry name" value="P-loop_NTPase"/>
</dbReference>
<dbReference type="GO" id="GO:0043138">
    <property type="term" value="F:3'-5' DNA helicase activity"/>
    <property type="evidence" value="ECO:0007669"/>
    <property type="project" value="UniProtKB-EC"/>
</dbReference>